<feature type="region of interest" description="Disordered" evidence="3">
    <location>
        <begin position="54"/>
        <end position="100"/>
    </location>
</feature>
<name>A0A023EKD5_AEDAL</name>
<evidence type="ECO:0000256" key="1">
    <source>
        <dbReference type="ARBA" id="ARBA00005823"/>
    </source>
</evidence>
<dbReference type="GO" id="GO:0099503">
    <property type="term" value="C:secretory vesicle"/>
    <property type="evidence" value="ECO:0007669"/>
    <property type="project" value="TreeGrafter"/>
</dbReference>
<keyword evidence="2" id="KW-0268">Exocytosis</keyword>
<dbReference type="InterPro" id="IPR052095">
    <property type="entry name" value="UNC-13_domain"/>
</dbReference>
<dbReference type="AlphaFoldDB" id="A0A023EKD5"/>
<feature type="region of interest" description="Disordered" evidence="3">
    <location>
        <begin position="1"/>
        <end position="26"/>
    </location>
</feature>
<sequence length="229" mass="26462">MDEEAMWKGMYEKIQEQKKQPVSEHQSIIQDLDGGFFEKFGSILRQKSINHEESVTLQPFPEHQPQLESTPFSEPETIPEGEDSGNETLPDSDSEEQQEKQNEFIGDAFGWNIEELYEEVLFEIFNNIGCDDEELTEDSLVHYVQDAFKISNEKHEEILRVARNKEPPEICLNVEVIEAKELEPKDSNGLSDPFVTMYIASNPTHRYNTSVKSATLDPLWEEHFSLAHR</sequence>
<dbReference type="GO" id="GO:0006887">
    <property type="term" value="P:exocytosis"/>
    <property type="evidence" value="ECO:0007669"/>
    <property type="project" value="UniProtKB-KW"/>
</dbReference>
<dbReference type="PANTHER" id="PTHR45999">
    <property type="entry name" value="UNC-13-4A, ISOFORM B"/>
    <property type="match status" value="1"/>
</dbReference>
<proteinExistence type="evidence at transcript level"/>
<dbReference type="EMBL" id="GAPW01003997">
    <property type="protein sequence ID" value="JAC09601.1"/>
    <property type="molecule type" value="mRNA"/>
</dbReference>
<dbReference type="VEuPathDB" id="VectorBase:AALFPA_041526"/>
<dbReference type="VEuPathDB" id="VectorBase:AALC636_037010"/>
<organism evidence="5">
    <name type="scientific">Aedes albopictus</name>
    <name type="common">Asian tiger mosquito</name>
    <name type="synonym">Stegomyia albopicta</name>
    <dbReference type="NCBI Taxonomy" id="7160"/>
    <lineage>
        <taxon>Eukaryota</taxon>
        <taxon>Metazoa</taxon>
        <taxon>Ecdysozoa</taxon>
        <taxon>Arthropoda</taxon>
        <taxon>Hexapoda</taxon>
        <taxon>Insecta</taxon>
        <taxon>Pterygota</taxon>
        <taxon>Neoptera</taxon>
        <taxon>Endopterygota</taxon>
        <taxon>Diptera</taxon>
        <taxon>Nematocera</taxon>
        <taxon>Culicoidea</taxon>
        <taxon>Culicidae</taxon>
        <taxon>Culicinae</taxon>
        <taxon>Aedini</taxon>
        <taxon>Aedes</taxon>
        <taxon>Stegomyia</taxon>
    </lineage>
</organism>
<dbReference type="InterPro" id="IPR000008">
    <property type="entry name" value="C2_dom"/>
</dbReference>
<dbReference type="Gene3D" id="2.60.40.150">
    <property type="entry name" value="C2 domain"/>
    <property type="match status" value="1"/>
</dbReference>
<accession>A0A023EKD5</accession>
<feature type="compositionally biased region" description="Acidic residues" evidence="3">
    <location>
        <begin position="77"/>
        <end position="96"/>
    </location>
</feature>
<dbReference type="SUPFAM" id="SSF49562">
    <property type="entry name" value="C2 domain (Calcium/lipid-binding domain, CaLB)"/>
    <property type="match status" value="1"/>
</dbReference>
<dbReference type="PANTHER" id="PTHR45999:SF2">
    <property type="entry name" value="PROTEIN UNC-13 HOMOLOG 4B"/>
    <property type="match status" value="1"/>
</dbReference>
<dbReference type="InterPro" id="IPR035892">
    <property type="entry name" value="C2_domain_sf"/>
</dbReference>
<evidence type="ECO:0000313" key="5">
    <source>
        <dbReference type="EMBL" id="JAC09601.1"/>
    </source>
</evidence>
<evidence type="ECO:0000256" key="3">
    <source>
        <dbReference type="SAM" id="MobiDB-lite"/>
    </source>
</evidence>
<feature type="compositionally biased region" description="Basic and acidic residues" evidence="3">
    <location>
        <begin position="10"/>
        <end position="22"/>
    </location>
</feature>
<protein>
    <recommendedName>
        <fullName evidence="4">C2 domain-containing protein</fullName>
    </recommendedName>
</protein>
<evidence type="ECO:0000256" key="2">
    <source>
        <dbReference type="ARBA" id="ARBA00022483"/>
    </source>
</evidence>
<feature type="domain" description="C2" evidence="4">
    <location>
        <begin position="153"/>
        <end position="229"/>
    </location>
</feature>
<evidence type="ECO:0000259" key="4">
    <source>
        <dbReference type="PROSITE" id="PS50004"/>
    </source>
</evidence>
<reference evidence="5" key="1">
    <citation type="journal article" date="2014" name="PLoS Negl. Trop. Dis.">
        <title>Identification and characterization of seminal fluid proteins in the Asian tiger mosquito, Aedes albopictus.</title>
        <authorList>
            <person name="Boes K.E."/>
            <person name="Ribeiro J.M."/>
            <person name="Wong A."/>
            <person name="Harrington L.C."/>
            <person name="Wolfner M.F."/>
            <person name="Sirot L.K."/>
        </authorList>
    </citation>
    <scope>NUCLEOTIDE SEQUENCE</scope>
    <source>
        <tissue evidence="5">Reproductive organs</tissue>
    </source>
</reference>
<dbReference type="VEuPathDB" id="VectorBase:AALF016365"/>
<dbReference type="PROSITE" id="PS50004">
    <property type="entry name" value="C2"/>
    <property type="match status" value="1"/>
</dbReference>
<dbReference type="Pfam" id="PF00168">
    <property type="entry name" value="C2"/>
    <property type="match status" value="1"/>
</dbReference>
<comment type="similarity">
    <text evidence="1">Belongs to the unc-13 family.</text>
</comment>